<dbReference type="AlphaFoldDB" id="A0A0A9ABX7"/>
<evidence type="ECO:0000313" key="1">
    <source>
        <dbReference type="EMBL" id="JAD48586.1"/>
    </source>
</evidence>
<sequence length="71" mass="8293">MVNWQQTFVEIVPVKDRLFGDTDITYFCNIIVKEKYVAWLDIGVDDGRHSLLMEELKPFCSTYGNLHTLQP</sequence>
<accession>A0A0A9ABX7</accession>
<protein>
    <submittedName>
        <fullName evidence="1">Uncharacterized protein</fullName>
    </submittedName>
</protein>
<dbReference type="EMBL" id="GBRH01249309">
    <property type="protein sequence ID" value="JAD48586.1"/>
    <property type="molecule type" value="Transcribed_RNA"/>
</dbReference>
<name>A0A0A9ABX7_ARUDO</name>
<reference evidence="1" key="1">
    <citation type="submission" date="2014-09" db="EMBL/GenBank/DDBJ databases">
        <authorList>
            <person name="Magalhaes I.L.F."/>
            <person name="Oliveira U."/>
            <person name="Santos F.R."/>
            <person name="Vidigal T.H.D.A."/>
            <person name="Brescovit A.D."/>
            <person name="Santos A.J."/>
        </authorList>
    </citation>
    <scope>NUCLEOTIDE SEQUENCE</scope>
    <source>
        <tissue evidence="1">Shoot tissue taken approximately 20 cm above the soil surface</tissue>
    </source>
</reference>
<proteinExistence type="predicted"/>
<reference evidence="1" key="2">
    <citation type="journal article" date="2015" name="Data Brief">
        <title>Shoot transcriptome of the giant reed, Arundo donax.</title>
        <authorList>
            <person name="Barrero R.A."/>
            <person name="Guerrero F.D."/>
            <person name="Moolhuijzen P."/>
            <person name="Goolsby J.A."/>
            <person name="Tidwell J."/>
            <person name="Bellgard S.E."/>
            <person name="Bellgard M.I."/>
        </authorList>
    </citation>
    <scope>NUCLEOTIDE SEQUENCE</scope>
    <source>
        <tissue evidence="1">Shoot tissue taken approximately 20 cm above the soil surface</tissue>
    </source>
</reference>
<organism evidence="1">
    <name type="scientific">Arundo donax</name>
    <name type="common">Giant reed</name>
    <name type="synonym">Donax arundinaceus</name>
    <dbReference type="NCBI Taxonomy" id="35708"/>
    <lineage>
        <taxon>Eukaryota</taxon>
        <taxon>Viridiplantae</taxon>
        <taxon>Streptophyta</taxon>
        <taxon>Embryophyta</taxon>
        <taxon>Tracheophyta</taxon>
        <taxon>Spermatophyta</taxon>
        <taxon>Magnoliopsida</taxon>
        <taxon>Liliopsida</taxon>
        <taxon>Poales</taxon>
        <taxon>Poaceae</taxon>
        <taxon>PACMAD clade</taxon>
        <taxon>Arundinoideae</taxon>
        <taxon>Arundineae</taxon>
        <taxon>Arundo</taxon>
    </lineage>
</organism>